<dbReference type="Proteomes" id="UP000019229">
    <property type="component" value="Chromosome"/>
</dbReference>
<dbReference type="InterPro" id="IPR002065">
    <property type="entry name" value="TPX"/>
</dbReference>
<dbReference type="STRING" id="743966.MYB_02280"/>
<proteinExistence type="predicted"/>
<organism evidence="5 6">
    <name type="scientific">Mesomycoplasma bovoculi M165/69</name>
    <dbReference type="NCBI Taxonomy" id="743966"/>
    <lineage>
        <taxon>Bacteria</taxon>
        <taxon>Bacillati</taxon>
        <taxon>Mycoplasmatota</taxon>
        <taxon>Mycoplasmoidales</taxon>
        <taxon>Metamycoplasmataceae</taxon>
        <taxon>Mesomycoplasma</taxon>
    </lineage>
</organism>
<sequence length="165" mass="19087">MTTKFKDKEYRLTSELISVGEQLKFEATNLDFEPITFDNFGKTTVISIFPSINTKVCDLQTTEVIELSKNYKNIRFISISLDLPSALGEWAEDHKDENMEFVSDYRLRDFGKKSGFLINEIFLLNRGFIILDANGKVLEVDANNDVHQQINFEKLKTLVEEYSKK</sequence>
<dbReference type="PROSITE" id="PS51352">
    <property type="entry name" value="THIOREDOXIN_2"/>
    <property type="match status" value="1"/>
</dbReference>
<gene>
    <name evidence="5" type="primary">tpx</name>
    <name evidence="5" type="ORF">MYB_02280</name>
</gene>
<keyword evidence="1 5" id="KW-0575">Peroxidase</keyword>
<reference evidence="5 6" key="1">
    <citation type="journal article" date="2014" name="Genome Announc.">
        <title>Complete Genome Sequence of Mycoplasma bovoculi Strain M165/69T (ATCC 29104).</title>
        <authorList>
            <person name="Calcutt M.J."/>
            <person name="Foecking M.F."/>
        </authorList>
    </citation>
    <scope>NUCLEOTIDE SEQUENCE [LARGE SCALE GENOMIC DNA]</scope>
    <source>
        <strain evidence="5">M165/69</strain>
    </source>
</reference>
<feature type="domain" description="Thioredoxin" evidence="4">
    <location>
        <begin position="16"/>
        <end position="164"/>
    </location>
</feature>
<dbReference type="PANTHER" id="PTHR43110">
    <property type="entry name" value="THIOL PEROXIDASE"/>
    <property type="match status" value="1"/>
</dbReference>
<evidence type="ECO:0000256" key="3">
    <source>
        <dbReference type="ARBA" id="ARBA00023284"/>
    </source>
</evidence>
<evidence type="ECO:0000256" key="1">
    <source>
        <dbReference type="ARBA" id="ARBA00022559"/>
    </source>
</evidence>
<dbReference type="Gene3D" id="3.40.30.10">
    <property type="entry name" value="Glutaredoxin"/>
    <property type="match status" value="1"/>
</dbReference>
<dbReference type="InterPro" id="IPR036249">
    <property type="entry name" value="Thioredoxin-like_sf"/>
</dbReference>
<evidence type="ECO:0000313" key="6">
    <source>
        <dbReference type="Proteomes" id="UP000019229"/>
    </source>
</evidence>
<dbReference type="PANTHER" id="PTHR43110:SF1">
    <property type="entry name" value="THIOL PEROXIDASE"/>
    <property type="match status" value="1"/>
</dbReference>
<keyword evidence="1 5" id="KW-0560">Oxidoreductase</keyword>
<dbReference type="OrthoDB" id="9781543at2"/>
<dbReference type="KEGG" id="mbc:MYB_02280"/>
<dbReference type="PATRIC" id="fig|743966.3.peg.459"/>
<dbReference type="AlphaFoldDB" id="W5UUJ4"/>
<dbReference type="InterPro" id="IPR050455">
    <property type="entry name" value="Tpx_Peroxidase_subfamily"/>
</dbReference>
<name>W5UUJ4_9BACT</name>
<protein>
    <submittedName>
        <fullName evidence="5">Thiol peroxidase</fullName>
    </submittedName>
</protein>
<keyword evidence="3" id="KW-0676">Redox-active center</keyword>
<dbReference type="InterPro" id="IPR000866">
    <property type="entry name" value="AhpC/TSA"/>
</dbReference>
<keyword evidence="2" id="KW-0049">Antioxidant</keyword>
<dbReference type="CDD" id="cd03014">
    <property type="entry name" value="PRX_Atyp2cys"/>
    <property type="match status" value="1"/>
</dbReference>
<dbReference type="eggNOG" id="COG2077">
    <property type="taxonomic scope" value="Bacteria"/>
</dbReference>
<keyword evidence="6" id="KW-1185">Reference proteome</keyword>
<dbReference type="HOGENOM" id="CLU_042529_12_0_14"/>
<dbReference type="Pfam" id="PF00578">
    <property type="entry name" value="AhpC-TSA"/>
    <property type="match status" value="1"/>
</dbReference>
<evidence type="ECO:0000313" key="5">
    <source>
        <dbReference type="EMBL" id="AHH45460.1"/>
    </source>
</evidence>
<evidence type="ECO:0000259" key="4">
    <source>
        <dbReference type="PROSITE" id="PS51352"/>
    </source>
</evidence>
<evidence type="ECO:0000256" key="2">
    <source>
        <dbReference type="ARBA" id="ARBA00022862"/>
    </source>
</evidence>
<dbReference type="InterPro" id="IPR013766">
    <property type="entry name" value="Thioredoxin_domain"/>
</dbReference>
<dbReference type="RefSeq" id="WP_022934697.1">
    <property type="nucleotide sequence ID" value="NZ_CP007154.1"/>
</dbReference>
<dbReference type="GO" id="GO:0008379">
    <property type="term" value="F:thioredoxin peroxidase activity"/>
    <property type="evidence" value="ECO:0007669"/>
    <property type="project" value="InterPro"/>
</dbReference>
<accession>W5UUJ4</accession>
<dbReference type="EMBL" id="CP007154">
    <property type="protein sequence ID" value="AHH45460.1"/>
    <property type="molecule type" value="Genomic_DNA"/>
</dbReference>
<dbReference type="SUPFAM" id="SSF52833">
    <property type="entry name" value="Thioredoxin-like"/>
    <property type="match status" value="1"/>
</dbReference>